<comment type="caution">
    <text evidence="1">The sequence shown here is derived from an EMBL/GenBank/DDBJ whole genome shotgun (WGS) entry which is preliminary data.</text>
</comment>
<protein>
    <submittedName>
        <fullName evidence="1">Uncharacterized protein</fullName>
    </submittedName>
</protein>
<proteinExistence type="predicted"/>
<gene>
    <name evidence="1" type="ORF">A3H51_02540</name>
</gene>
<accession>A0A1G2HJU0</accession>
<sequence>MNFKVKFVGQMEIGEKGFVNPCVFEKGKADILTYVGNKPTPGFLEIQRVAFDEFKVLRTC</sequence>
<dbReference type="AlphaFoldDB" id="A0A1G2HJU0"/>
<reference evidence="1 2" key="1">
    <citation type="journal article" date="2016" name="Nat. Commun.">
        <title>Thousands of microbial genomes shed light on interconnected biogeochemical processes in an aquifer system.</title>
        <authorList>
            <person name="Anantharaman K."/>
            <person name="Brown C.T."/>
            <person name="Hug L.A."/>
            <person name="Sharon I."/>
            <person name="Castelle C.J."/>
            <person name="Probst A.J."/>
            <person name="Thomas B.C."/>
            <person name="Singh A."/>
            <person name="Wilkins M.J."/>
            <person name="Karaoz U."/>
            <person name="Brodie E.L."/>
            <person name="Williams K.H."/>
            <person name="Hubbard S.S."/>
            <person name="Banfield J.F."/>
        </authorList>
    </citation>
    <scope>NUCLEOTIDE SEQUENCE [LARGE SCALE GENOMIC DNA]</scope>
</reference>
<evidence type="ECO:0000313" key="2">
    <source>
        <dbReference type="Proteomes" id="UP000178509"/>
    </source>
</evidence>
<dbReference type="Proteomes" id="UP000178509">
    <property type="component" value="Unassembled WGS sequence"/>
</dbReference>
<organism evidence="1 2">
    <name type="scientific">Candidatus Spechtbacteria bacterium RIFCSPLOWO2_02_FULL_38_8</name>
    <dbReference type="NCBI Taxonomy" id="1802164"/>
    <lineage>
        <taxon>Bacteria</taxon>
        <taxon>Candidatus Spechtiibacteriota</taxon>
    </lineage>
</organism>
<name>A0A1G2HJU0_9BACT</name>
<dbReference type="EMBL" id="MHOJ01000012">
    <property type="protein sequence ID" value="OGZ62713.1"/>
    <property type="molecule type" value="Genomic_DNA"/>
</dbReference>
<evidence type="ECO:0000313" key="1">
    <source>
        <dbReference type="EMBL" id="OGZ62713.1"/>
    </source>
</evidence>